<sequence length="81" mass="9117">MVHIPSFFIPAKLIYFLIRYTKSKEMVWCVFIGGVSELHLGVSSYGEEGFRSGIVVDVEEMGSFTLTVYHGGRFGYEEGTL</sequence>
<proteinExistence type="predicted"/>
<keyword evidence="2" id="KW-1185">Reference proteome</keyword>
<protein>
    <submittedName>
        <fullName evidence="1">Uncharacterized protein</fullName>
    </submittedName>
</protein>
<accession>A0A444XY66</accession>
<reference evidence="1 2" key="1">
    <citation type="submission" date="2019-01" db="EMBL/GenBank/DDBJ databases">
        <title>Sequencing of cultivated peanut Arachis hypogaea provides insights into genome evolution and oil improvement.</title>
        <authorList>
            <person name="Chen X."/>
        </authorList>
    </citation>
    <scope>NUCLEOTIDE SEQUENCE [LARGE SCALE GENOMIC DNA]</scope>
    <source>
        <strain evidence="2">cv. Fuhuasheng</strain>
        <tissue evidence="1">Leaves</tissue>
    </source>
</reference>
<comment type="caution">
    <text evidence="1">The sequence shown here is derived from an EMBL/GenBank/DDBJ whole genome shotgun (WGS) entry which is preliminary data.</text>
</comment>
<organism evidence="1 2">
    <name type="scientific">Arachis hypogaea</name>
    <name type="common">Peanut</name>
    <dbReference type="NCBI Taxonomy" id="3818"/>
    <lineage>
        <taxon>Eukaryota</taxon>
        <taxon>Viridiplantae</taxon>
        <taxon>Streptophyta</taxon>
        <taxon>Embryophyta</taxon>
        <taxon>Tracheophyta</taxon>
        <taxon>Spermatophyta</taxon>
        <taxon>Magnoliopsida</taxon>
        <taxon>eudicotyledons</taxon>
        <taxon>Gunneridae</taxon>
        <taxon>Pentapetalae</taxon>
        <taxon>rosids</taxon>
        <taxon>fabids</taxon>
        <taxon>Fabales</taxon>
        <taxon>Fabaceae</taxon>
        <taxon>Papilionoideae</taxon>
        <taxon>50 kb inversion clade</taxon>
        <taxon>dalbergioids sensu lato</taxon>
        <taxon>Dalbergieae</taxon>
        <taxon>Pterocarpus clade</taxon>
        <taxon>Arachis</taxon>
    </lineage>
</organism>
<name>A0A444XY66_ARAHY</name>
<evidence type="ECO:0000313" key="2">
    <source>
        <dbReference type="Proteomes" id="UP000289738"/>
    </source>
</evidence>
<dbReference type="EMBL" id="SDMP01000018">
    <property type="protein sequence ID" value="RYQ94626.1"/>
    <property type="molecule type" value="Genomic_DNA"/>
</dbReference>
<evidence type="ECO:0000313" key="1">
    <source>
        <dbReference type="EMBL" id="RYQ94626.1"/>
    </source>
</evidence>
<dbReference type="AlphaFoldDB" id="A0A444XY66"/>
<dbReference type="Proteomes" id="UP000289738">
    <property type="component" value="Chromosome B08"/>
</dbReference>
<gene>
    <name evidence="1" type="ORF">Ahy_B08g089562</name>
</gene>